<gene>
    <name evidence="2" type="ORF">ACIBP5_18905</name>
</gene>
<feature type="transmembrane region" description="Helical" evidence="1">
    <location>
        <begin position="6"/>
        <end position="27"/>
    </location>
</feature>
<dbReference type="PANTHER" id="PTHR34543">
    <property type="entry name" value="PROTEIN ABA DEFICIENT 4, CHLOROPLASTIC"/>
    <property type="match status" value="1"/>
</dbReference>
<dbReference type="PANTHER" id="PTHR34543:SF1">
    <property type="entry name" value="PROTEIN ABA DEFICIENT 4, CHLOROPLASTIC"/>
    <property type="match status" value="1"/>
</dbReference>
<proteinExistence type="predicted"/>
<dbReference type="Proteomes" id="UP001612928">
    <property type="component" value="Unassembled WGS sequence"/>
</dbReference>
<feature type="transmembrane region" description="Helical" evidence="1">
    <location>
        <begin position="39"/>
        <end position="59"/>
    </location>
</feature>
<feature type="transmembrane region" description="Helical" evidence="1">
    <location>
        <begin position="111"/>
        <end position="133"/>
    </location>
</feature>
<dbReference type="InterPro" id="IPR025461">
    <property type="entry name" value="ABA4-like"/>
</dbReference>
<evidence type="ECO:0000313" key="2">
    <source>
        <dbReference type="EMBL" id="MFI7442035.1"/>
    </source>
</evidence>
<keyword evidence="1" id="KW-0812">Transmembrane</keyword>
<organism evidence="2 3">
    <name type="scientific">Nonomuraea indica</name>
    <dbReference type="NCBI Taxonomy" id="1581193"/>
    <lineage>
        <taxon>Bacteria</taxon>
        <taxon>Bacillati</taxon>
        <taxon>Actinomycetota</taxon>
        <taxon>Actinomycetes</taxon>
        <taxon>Streptosporangiales</taxon>
        <taxon>Streptosporangiaceae</taxon>
        <taxon>Nonomuraea</taxon>
    </lineage>
</organism>
<reference evidence="2 3" key="1">
    <citation type="submission" date="2024-10" db="EMBL/GenBank/DDBJ databases">
        <title>The Natural Products Discovery Center: Release of the First 8490 Sequenced Strains for Exploring Actinobacteria Biosynthetic Diversity.</title>
        <authorList>
            <person name="Kalkreuter E."/>
            <person name="Kautsar S.A."/>
            <person name="Yang D."/>
            <person name="Bader C.D."/>
            <person name="Teijaro C.N."/>
            <person name="Fluegel L."/>
            <person name="Davis C.M."/>
            <person name="Simpson J.R."/>
            <person name="Lauterbach L."/>
            <person name="Steele A.D."/>
            <person name="Gui C."/>
            <person name="Meng S."/>
            <person name="Li G."/>
            <person name="Viehrig K."/>
            <person name="Ye F."/>
            <person name="Su P."/>
            <person name="Kiefer A.F."/>
            <person name="Nichols A."/>
            <person name="Cepeda A.J."/>
            <person name="Yan W."/>
            <person name="Fan B."/>
            <person name="Jiang Y."/>
            <person name="Adhikari A."/>
            <person name="Zheng C.-J."/>
            <person name="Schuster L."/>
            <person name="Cowan T.M."/>
            <person name="Smanski M.J."/>
            <person name="Chevrette M.G."/>
            <person name="De Carvalho L.P.S."/>
            <person name="Shen B."/>
        </authorList>
    </citation>
    <scope>NUCLEOTIDE SEQUENCE [LARGE SCALE GENOMIC DNA]</scope>
    <source>
        <strain evidence="2 3">NPDC049503</strain>
    </source>
</reference>
<dbReference type="RefSeq" id="WP_397022002.1">
    <property type="nucleotide sequence ID" value="NZ_JBITMB010000004.1"/>
</dbReference>
<dbReference type="EMBL" id="JBITMB010000004">
    <property type="protein sequence ID" value="MFI7442035.1"/>
    <property type="molecule type" value="Genomic_DNA"/>
</dbReference>
<evidence type="ECO:0000313" key="3">
    <source>
        <dbReference type="Proteomes" id="UP001612928"/>
    </source>
</evidence>
<dbReference type="Pfam" id="PF14108">
    <property type="entry name" value="ABA4-like"/>
    <property type="match status" value="1"/>
</dbReference>
<keyword evidence="3" id="KW-1185">Reference proteome</keyword>
<accession>A0ABW8A5I4</accession>
<name>A0ABW8A5I4_9ACTN</name>
<sequence>MSIEALFDLSFILAAPFWALMILAPTWSVTRRVAASPLIVLPTLAVNLVLLAPLLADFWPVVTRPSLAGLQALVSSPAALAALWAQIIAWDLFLGRWMYLDSRRRGVHPLLMAPIMVLTILLSPIGLPIYLLARLPYREKTDSERTDMAPGSSAIQARTMA</sequence>
<keyword evidence="1" id="KW-0472">Membrane</keyword>
<evidence type="ECO:0000256" key="1">
    <source>
        <dbReference type="SAM" id="Phobius"/>
    </source>
</evidence>
<feature type="transmembrane region" description="Helical" evidence="1">
    <location>
        <begin position="79"/>
        <end position="99"/>
    </location>
</feature>
<protein>
    <submittedName>
        <fullName evidence="2">ABA4-like family protein</fullName>
    </submittedName>
</protein>
<keyword evidence="1" id="KW-1133">Transmembrane helix</keyword>
<comment type="caution">
    <text evidence="2">The sequence shown here is derived from an EMBL/GenBank/DDBJ whole genome shotgun (WGS) entry which is preliminary data.</text>
</comment>